<proteinExistence type="predicted"/>
<evidence type="ECO:0000313" key="3">
    <source>
        <dbReference type="EMBL" id="KAB1143547.1"/>
    </source>
</evidence>
<organism evidence="3 4">
    <name type="scientific">Streptomyces luteolifulvus</name>
    <dbReference type="NCBI Taxonomy" id="2615112"/>
    <lineage>
        <taxon>Bacteria</taxon>
        <taxon>Bacillati</taxon>
        <taxon>Actinomycetota</taxon>
        <taxon>Actinomycetes</taxon>
        <taxon>Kitasatosporales</taxon>
        <taxon>Streptomycetaceae</taxon>
        <taxon>Streptomyces</taxon>
    </lineage>
</organism>
<feature type="domain" description="PEP-utilising enzyme C-terminal" evidence="2">
    <location>
        <begin position="32"/>
        <end position="104"/>
    </location>
</feature>
<feature type="region of interest" description="Disordered" evidence="1">
    <location>
        <begin position="1"/>
        <end position="37"/>
    </location>
</feature>
<gene>
    <name evidence="3" type="ORF">F7R91_25280</name>
</gene>
<dbReference type="InterPro" id="IPR040442">
    <property type="entry name" value="Pyrv_kinase-like_dom_sf"/>
</dbReference>
<dbReference type="PANTHER" id="PTHR46244">
    <property type="entry name" value="PHOSPHOENOLPYRUVATE-PROTEIN PHOSPHOTRANSFERASE"/>
    <property type="match status" value="1"/>
</dbReference>
<name>A0A6H9UWV6_9ACTN</name>
<dbReference type="Gene3D" id="3.20.20.60">
    <property type="entry name" value="Phosphoenolpyruvate-binding domains"/>
    <property type="match status" value="1"/>
</dbReference>
<dbReference type="Pfam" id="PF02896">
    <property type="entry name" value="PEP-utilizers_C"/>
    <property type="match status" value="1"/>
</dbReference>
<keyword evidence="4" id="KW-1185">Reference proteome</keyword>
<dbReference type="InterPro" id="IPR050499">
    <property type="entry name" value="PEP-utilizing_PTS_enzyme"/>
</dbReference>
<protein>
    <recommendedName>
        <fullName evidence="2">PEP-utilising enzyme C-terminal domain-containing protein</fullName>
    </recommendedName>
</protein>
<dbReference type="Proteomes" id="UP000442707">
    <property type="component" value="Unassembled WGS sequence"/>
</dbReference>
<accession>A0A6H9UWV6</accession>
<dbReference type="SUPFAM" id="SSF51621">
    <property type="entry name" value="Phosphoenolpyruvate/pyruvate domain"/>
    <property type="match status" value="1"/>
</dbReference>
<evidence type="ECO:0000259" key="2">
    <source>
        <dbReference type="Pfam" id="PF02896"/>
    </source>
</evidence>
<dbReference type="AlphaFoldDB" id="A0A6H9UWV6"/>
<reference evidence="3 4" key="1">
    <citation type="submission" date="2019-09" db="EMBL/GenBank/DDBJ databases">
        <title>Screening of Novel Bioactive Compounds from Soil-Associated.</title>
        <authorList>
            <person name="Zhao S."/>
        </authorList>
    </citation>
    <scope>NUCLEOTIDE SEQUENCE [LARGE SCALE GENOMIC DNA]</scope>
    <source>
        <strain evidence="3 4">HIT-DPA4</strain>
    </source>
</reference>
<evidence type="ECO:0000313" key="4">
    <source>
        <dbReference type="Proteomes" id="UP000442707"/>
    </source>
</evidence>
<dbReference type="GO" id="GO:0009401">
    <property type="term" value="P:phosphoenolpyruvate-dependent sugar phosphotransferase system"/>
    <property type="evidence" value="ECO:0007669"/>
    <property type="project" value="InterPro"/>
</dbReference>
<sequence length="146" mass="14783">MTGYGVSPGLPCAPLARMTPPVIPDPEQAPGENPAHEVQRIRPALAEVTAQLSTLADGGRASADACGDVAADPLLAPVLAGLGASSLSMAAPAVAAVRGALARLTSEQCKNLAASALYAREPDAARATAQRMSRTFLPAGSEQREV</sequence>
<dbReference type="InterPro" id="IPR000121">
    <property type="entry name" value="PEP_util_C"/>
</dbReference>
<comment type="caution">
    <text evidence="3">The sequence shown here is derived from an EMBL/GenBank/DDBJ whole genome shotgun (WGS) entry which is preliminary data.</text>
</comment>
<dbReference type="InterPro" id="IPR015813">
    <property type="entry name" value="Pyrv/PenolPyrv_kinase-like_dom"/>
</dbReference>
<dbReference type="GO" id="GO:0016772">
    <property type="term" value="F:transferase activity, transferring phosphorus-containing groups"/>
    <property type="evidence" value="ECO:0007669"/>
    <property type="project" value="InterPro"/>
</dbReference>
<dbReference type="PANTHER" id="PTHR46244:SF3">
    <property type="entry name" value="PHOSPHOENOLPYRUVATE-PROTEIN PHOSPHOTRANSFERASE"/>
    <property type="match status" value="1"/>
</dbReference>
<dbReference type="EMBL" id="VZRB01000019">
    <property type="protein sequence ID" value="KAB1143547.1"/>
    <property type="molecule type" value="Genomic_DNA"/>
</dbReference>
<evidence type="ECO:0000256" key="1">
    <source>
        <dbReference type="SAM" id="MobiDB-lite"/>
    </source>
</evidence>